<keyword evidence="2" id="KW-1185">Reference proteome</keyword>
<evidence type="ECO:0000313" key="1">
    <source>
        <dbReference type="EMBL" id="RLQ95170.1"/>
    </source>
</evidence>
<dbReference type="EMBL" id="RCVZ01000007">
    <property type="protein sequence ID" value="RLQ95170.1"/>
    <property type="molecule type" value="Genomic_DNA"/>
</dbReference>
<evidence type="ECO:0008006" key="3">
    <source>
        <dbReference type="Google" id="ProtNLM"/>
    </source>
</evidence>
<gene>
    <name evidence="1" type="ORF">D9X91_11790</name>
</gene>
<comment type="caution">
    <text evidence="1">The sequence shown here is derived from an EMBL/GenBank/DDBJ whole genome shotgun (WGS) entry which is preliminary data.</text>
</comment>
<proteinExistence type="predicted"/>
<evidence type="ECO:0000313" key="2">
    <source>
        <dbReference type="Proteomes" id="UP000276770"/>
    </source>
</evidence>
<protein>
    <recommendedName>
        <fullName evidence="3">Group-specific protein</fullName>
    </recommendedName>
</protein>
<reference evidence="1 2" key="1">
    <citation type="submission" date="2018-10" db="EMBL/GenBank/DDBJ databases">
        <title>Falsibacillus sp. genome draft.</title>
        <authorList>
            <person name="Shi S."/>
        </authorList>
    </citation>
    <scope>NUCLEOTIDE SEQUENCE [LARGE SCALE GENOMIC DNA]</scope>
    <source>
        <strain evidence="1 2">GY 10110</strain>
    </source>
</reference>
<dbReference type="AlphaFoldDB" id="A0A3L7JXB9"/>
<dbReference type="OrthoDB" id="2964978at2"/>
<dbReference type="RefSeq" id="WP_121680825.1">
    <property type="nucleotide sequence ID" value="NZ_RCVZ01000007.1"/>
</dbReference>
<sequence>MFDPTAYENMKVVLEGAVYDLDLSGKIKVTNRKDIIDLASLSRQYELQYTLDVNNGISVLFRIEAKLEQMAAELLNDKPPSQAGVYAFIEFMGSVESFTESHCTMIKEMWGSNREMEEIMIVHSSKPAVRKARLDFHRIITEEMIDDILEMVNHTVKTLSAMR</sequence>
<dbReference type="Proteomes" id="UP000276770">
    <property type="component" value="Unassembled WGS sequence"/>
</dbReference>
<accession>A0A3L7JXB9</accession>
<name>A0A3L7JXB9_9BACI</name>
<organism evidence="1 2">
    <name type="scientific">Falsibacillus albus</name>
    <dbReference type="NCBI Taxonomy" id="2478915"/>
    <lineage>
        <taxon>Bacteria</taxon>
        <taxon>Bacillati</taxon>
        <taxon>Bacillota</taxon>
        <taxon>Bacilli</taxon>
        <taxon>Bacillales</taxon>
        <taxon>Bacillaceae</taxon>
        <taxon>Falsibacillus</taxon>
    </lineage>
</organism>